<evidence type="ECO:0000259" key="6">
    <source>
        <dbReference type="Pfam" id="PF04116"/>
    </source>
</evidence>
<feature type="domain" description="Fatty acid hydroxylase" evidence="6">
    <location>
        <begin position="112"/>
        <end position="247"/>
    </location>
</feature>
<keyword evidence="7" id="KW-0560">Oxidoreductase</keyword>
<evidence type="ECO:0000256" key="1">
    <source>
        <dbReference type="ARBA" id="ARBA00004370"/>
    </source>
</evidence>
<keyword evidence="8" id="KW-1185">Reference proteome</keyword>
<dbReference type="PANTHER" id="PTHR11863">
    <property type="entry name" value="STEROL DESATURASE"/>
    <property type="match status" value="1"/>
</dbReference>
<organism evidence="7 8">
    <name type="scientific">Robiginitalea aurantiaca</name>
    <dbReference type="NCBI Taxonomy" id="3056915"/>
    <lineage>
        <taxon>Bacteria</taxon>
        <taxon>Pseudomonadati</taxon>
        <taxon>Bacteroidota</taxon>
        <taxon>Flavobacteriia</taxon>
        <taxon>Flavobacteriales</taxon>
        <taxon>Flavobacteriaceae</taxon>
        <taxon>Robiginitalea</taxon>
    </lineage>
</organism>
<feature type="transmembrane region" description="Helical" evidence="5">
    <location>
        <begin position="105"/>
        <end position="126"/>
    </location>
</feature>
<evidence type="ECO:0000313" key="8">
    <source>
        <dbReference type="Proteomes" id="UP001174839"/>
    </source>
</evidence>
<evidence type="ECO:0000256" key="2">
    <source>
        <dbReference type="ARBA" id="ARBA00022692"/>
    </source>
</evidence>
<dbReference type="Proteomes" id="UP001174839">
    <property type="component" value="Unassembled WGS sequence"/>
</dbReference>
<evidence type="ECO:0000313" key="7">
    <source>
        <dbReference type="EMBL" id="MDM9630895.1"/>
    </source>
</evidence>
<sequence length="266" mass="31638">MEYLKQIGQLNPPYLLWSALGLFVIIFIRYLIFSGVYHHFFHNWFGDRFRHRFLSISKLKRKQIRKEVYRSAISAAIFTVLGMGMIVLWQRGHTAIYTSFDAYPVWYSVLSVLLVLIIQDTFYYWLHRWMHLPGVYRWVHKAHHMSLQTSAFTSFSFHPLESLLQAIVIPLLVLWLPLHIGVILALLMFMTLSATISHGGVEIYAPNWARHWLAKWLIGAAHHDDHHKKFNYNYGLYFTFWDTWMGTETPDFKERFEELTRKEEAV</sequence>
<dbReference type="EC" id="1.-.-.-" evidence="7"/>
<reference evidence="7" key="1">
    <citation type="submission" date="2023-06" db="EMBL/GenBank/DDBJ databases">
        <title>Robiginitalea aurantiacus sp. nov. and Algoriphagus sediminis sp. nov., isolated from coastal sediment.</title>
        <authorList>
            <person name="Zhou Z.Y."/>
            <person name="An J."/>
            <person name="Jia Y.W."/>
            <person name="Du Z.J."/>
        </authorList>
    </citation>
    <scope>NUCLEOTIDE SEQUENCE</scope>
    <source>
        <strain evidence="7">M39</strain>
    </source>
</reference>
<feature type="transmembrane region" description="Helical" evidence="5">
    <location>
        <begin position="14"/>
        <end position="32"/>
    </location>
</feature>
<dbReference type="InterPro" id="IPR006694">
    <property type="entry name" value="Fatty_acid_hydroxylase"/>
</dbReference>
<comment type="caution">
    <text evidence="7">The sequence shown here is derived from an EMBL/GenBank/DDBJ whole genome shotgun (WGS) entry which is preliminary data.</text>
</comment>
<gene>
    <name evidence="7" type="ORF">QU605_05405</name>
</gene>
<dbReference type="Pfam" id="PF04116">
    <property type="entry name" value="FA_hydroxylase"/>
    <property type="match status" value="1"/>
</dbReference>
<name>A0ABT7WDA6_9FLAO</name>
<evidence type="ECO:0000256" key="3">
    <source>
        <dbReference type="ARBA" id="ARBA00022989"/>
    </source>
</evidence>
<dbReference type="EMBL" id="JAUDUY010000002">
    <property type="protein sequence ID" value="MDM9630895.1"/>
    <property type="molecule type" value="Genomic_DNA"/>
</dbReference>
<comment type="subcellular location">
    <subcellularLocation>
        <location evidence="1">Membrane</location>
    </subcellularLocation>
</comment>
<keyword evidence="3 5" id="KW-1133">Transmembrane helix</keyword>
<dbReference type="RefSeq" id="WP_289724257.1">
    <property type="nucleotide sequence ID" value="NZ_JAUDUY010000002.1"/>
</dbReference>
<proteinExistence type="predicted"/>
<keyword evidence="4 5" id="KW-0472">Membrane</keyword>
<protein>
    <submittedName>
        <fullName evidence="7">Sterol desaturase family protein</fullName>
        <ecNumber evidence="7">1.-.-.-</ecNumber>
    </submittedName>
</protein>
<evidence type="ECO:0000256" key="4">
    <source>
        <dbReference type="ARBA" id="ARBA00023136"/>
    </source>
</evidence>
<accession>A0ABT7WDA6</accession>
<evidence type="ECO:0000256" key="5">
    <source>
        <dbReference type="SAM" id="Phobius"/>
    </source>
</evidence>
<feature type="transmembrane region" description="Helical" evidence="5">
    <location>
        <begin position="163"/>
        <end position="189"/>
    </location>
</feature>
<feature type="transmembrane region" description="Helical" evidence="5">
    <location>
        <begin position="68"/>
        <end position="89"/>
    </location>
</feature>
<dbReference type="GO" id="GO:0016491">
    <property type="term" value="F:oxidoreductase activity"/>
    <property type="evidence" value="ECO:0007669"/>
    <property type="project" value="UniProtKB-KW"/>
</dbReference>
<keyword evidence="2 5" id="KW-0812">Transmembrane</keyword>
<dbReference type="InterPro" id="IPR050307">
    <property type="entry name" value="Sterol_Desaturase_Related"/>
</dbReference>